<name>A0A7R9V8X6_9CHLO</name>
<feature type="compositionally biased region" description="Low complexity" evidence="1">
    <location>
        <begin position="115"/>
        <end position="125"/>
    </location>
</feature>
<evidence type="ECO:0000313" key="3">
    <source>
        <dbReference type="EMBL" id="CAD8286797.1"/>
    </source>
</evidence>
<feature type="region of interest" description="Disordered" evidence="1">
    <location>
        <begin position="89"/>
        <end position="138"/>
    </location>
</feature>
<keyword evidence="2" id="KW-1133">Transmembrane helix</keyword>
<evidence type="ECO:0000256" key="2">
    <source>
        <dbReference type="SAM" id="Phobius"/>
    </source>
</evidence>
<protein>
    <submittedName>
        <fullName evidence="3">Uncharacterized protein</fullName>
    </submittedName>
</protein>
<dbReference type="EMBL" id="HBEC01014771">
    <property type="protein sequence ID" value="CAD8286797.1"/>
    <property type="molecule type" value="Transcribed_RNA"/>
</dbReference>
<feature type="transmembrane region" description="Helical" evidence="2">
    <location>
        <begin position="16"/>
        <end position="37"/>
    </location>
</feature>
<keyword evidence="2" id="KW-0472">Membrane</keyword>
<accession>A0A7R9V8X6</accession>
<sequence>MVLCILVWDMSMDRSTLYGVAAGLAFALCNLVVRRVARAWTSAARQREWERERREQSIVYEEQQARRAAERGLEPLTYAQQQALLQAQQLQREQQHGFVPPSDPGHAAVDVYDTGSSSSGGNAEVNGGGGGMAGLEPGVWRRDQQGASLREPLLIPPMV</sequence>
<keyword evidence="2" id="KW-0812">Transmembrane</keyword>
<reference evidence="3" key="1">
    <citation type="submission" date="2021-01" db="EMBL/GenBank/DDBJ databases">
        <authorList>
            <person name="Corre E."/>
            <person name="Pelletier E."/>
            <person name="Niang G."/>
            <person name="Scheremetjew M."/>
            <person name="Finn R."/>
            <person name="Kale V."/>
            <person name="Holt S."/>
            <person name="Cochrane G."/>
            <person name="Meng A."/>
            <person name="Brown T."/>
            <person name="Cohen L."/>
        </authorList>
    </citation>
    <scope>NUCLEOTIDE SEQUENCE</scope>
    <source>
        <strain evidence="3">CCMP219</strain>
    </source>
</reference>
<gene>
    <name evidence="3" type="ORF">CEUR00632_LOCUS6835</name>
</gene>
<evidence type="ECO:0000256" key="1">
    <source>
        <dbReference type="SAM" id="MobiDB-lite"/>
    </source>
</evidence>
<dbReference type="AlphaFoldDB" id="A0A7R9V8X6"/>
<proteinExistence type="predicted"/>
<organism evidence="3">
    <name type="scientific">Chlamydomonas euryale</name>
    <dbReference type="NCBI Taxonomy" id="1486919"/>
    <lineage>
        <taxon>Eukaryota</taxon>
        <taxon>Viridiplantae</taxon>
        <taxon>Chlorophyta</taxon>
        <taxon>core chlorophytes</taxon>
        <taxon>Chlorophyceae</taxon>
        <taxon>CS clade</taxon>
        <taxon>Chlamydomonadales</taxon>
        <taxon>Chlamydomonadaceae</taxon>
        <taxon>Chlamydomonas</taxon>
    </lineage>
</organism>